<keyword evidence="5" id="KW-1185">Reference proteome</keyword>
<organism evidence="4 5">
    <name type="scientific">Alcanivorax xiamenensis</name>
    <dbReference type="NCBI Taxonomy" id="1177156"/>
    <lineage>
        <taxon>Bacteria</taxon>
        <taxon>Pseudomonadati</taxon>
        <taxon>Pseudomonadota</taxon>
        <taxon>Gammaproteobacteria</taxon>
        <taxon>Oceanospirillales</taxon>
        <taxon>Alcanivoracaceae</taxon>
        <taxon>Alcanivorax</taxon>
    </lineage>
</organism>
<feature type="compositionally biased region" description="Low complexity" evidence="1">
    <location>
        <begin position="184"/>
        <end position="199"/>
    </location>
</feature>
<evidence type="ECO:0000256" key="1">
    <source>
        <dbReference type="SAM" id="MobiDB-lite"/>
    </source>
</evidence>
<evidence type="ECO:0000313" key="4">
    <source>
        <dbReference type="EMBL" id="KAF0806919.1"/>
    </source>
</evidence>
<keyword evidence="4" id="KW-0489">Methyltransferase</keyword>
<dbReference type="InterPro" id="IPR048646">
    <property type="entry name" value="RlmM_THUMP-like"/>
</dbReference>
<reference evidence="4 5" key="1">
    <citation type="submission" date="2012-09" db="EMBL/GenBank/DDBJ databases">
        <title>Genome Sequence of alkane-degrading Bacterium Alcanivorax sp. 6-D-6.</title>
        <authorList>
            <person name="Lai Q."/>
            <person name="Shao Z."/>
        </authorList>
    </citation>
    <scope>NUCLEOTIDE SEQUENCE [LARGE SCALE GENOMIC DNA]</scope>
    <source>
        <strain evidence="4 5">6-D-6</strain>
    </source>
</reference>
<comment type="caution">
    <text evidence="4">The sequence shown here is derived from an EMBL/GenBank/DDBJ whole genome shotgun (WGS) entry which is preliminary data.</text>
</comment>
<dbReference type="GO" id="GO:0032259">
    <property type="term" value="P:methylation"/>
    <property type="evidence" value="ECO:0007669"/>
    <property type="project" value="UniProtKB-KW"/>
</dbReference>
<dbReference type="Gene3D" id="3.30.2300.20">
    <property type="match status" value="1"/>
</dbReference>
<dbReference type="Proteomes" id="UP000771797">
    <property type="component" value="Unassembled WGS sequence"/>
</dbReference>
<protein>
    <submittedName>
        <fullName evidence="4">23S rRNA C2498 ribose 2'-O-ribose methyltransferase</fullName>
    </submittedName>
</protein>
<dbReference type="Pfam" id="PF21239">
    <property type="entry name" value="RLMM_N"/>
    <property type="match status" value="1"/>
</dbReference>
<feature type="domain" description="Ribosomal RNA large subunit methyltransferase M THUMP-like" evidence="3">
    <location>
        <begin position="83"/>
        <end position="158"/>
    </location>
</feature>
<feature type="domain" description="RlmM ferredoxin-like" evidence="2">
    <location>
        <begin position="8"/>
        <end position="53"/>
    </location>
</feature>
<proteinExistence type="predicted"/>
<evidence type="ECO:0000259" key="2">
    <source>
        <dbReference type="Pfam" id="PF18125"/>
    </source>
</evidence>
<sequence length="296" mass="32100">MAEQPHRYLALCRPGFESDLAAELSDRAADLGAAGYPQAQPDSGCVFWENLQGDPAPILESGLIFARTFYPLVAAFDDLPERDRIGALWPELKRNGPYTELYLEHADTNDRRELAGFLRGFRKALEPRLRKEGVLRANSSRRLHLYFDDSRHGYIGVSPSRLPLPEGGIQRLRLAPEAPGRSNAAFPRARPAGGAAHRGGPWRGARRLELAAGAPGHQGHRYRPWSPRYPPAGGIPGASRFRRRLHLAPGATGGPGGLRCGGQTGPHAIIDVEMADPGLGPDRLVQSEIADGAPLS</sequence>
<dbReference type="Gene3D" id="3.30.70.2810">
    <property type="match status" value="1"/>
</dbReference>
<name>A0ABQ6YAP7_9GAMM</name>
<evidence type="ECO:0000259" key="3">
    <source>
        <dbReference type="Pfam" id="PF21239"/>
    </source>
</evidence>
<feature type="region of interest" description="Disordered" evidence="1">
    <location>
        <begin position="179"/>
        <end position="201"/>
    </location>
</feature>
<dbReference type="GO" id="GO:0008168">
    <property type="term" value="F:methyltransferase activity"/>
    <property type="evidence" value="ECO:0007669"/>
    <property type="project" value="UniProtKB-KW"/>
</dbReference>
<accession>A0ABQ6YAP7</accession>
<gene>
    <name evidence="4" type="ORF">A6D6_01283</name>
</gene>
<dbReference type="InterPro" id="IPR040739">
    <property type="entry name" value="RlmM_FDX"/>
</dbReference>
<dbReference type="Pfam" id="PF18125">
    <property type="entry name" value="RlmM_FDX"/>
    <property type="match status" value="1"/>
</dbReference>
<keyword evidence="4" id="KW-0808">Transferase</keyword>
<evidence type="ECO:0000313" key="5">
    <source>
        <dbReference type="Proteomes" id="UP000771797"/>
    </source>
</evidence>
<dbReference type="EMBL" id="AQPF01000006">
    <property type="protein sequence ID" value="KAF0806919.1"/>
    <property type="molecule type" value="Genomic_DNA"/>
</dbReference>